<keyword evidence="9 10" id="KW-0998">Cell outer membrane</keyword>
<keyword evidence="2 10" id="KW-0813">Transport</keyword>
<dbReference type="InterPro" id="IPR039426">
    <property type="entry name" value="TonB-dep_rcpt-like"/>
</dbReference>
<evidence type="ECO:0000256" key="5">
    <source>
        <dbReference type="ARBA" id="ARBA00022729"/>
    </source>
</evidence>
<comment type="subcellular location">
    <subcellularLocation>
        <location evidence="1 10">Cell outer membrane</location>
        <topology evidence="1 10">Multi-pass membrane protein</topology>
    </subcellularLocation>
</comment>
<dbReference type="PROSITE" id="PS52016">
    <property type="entry name" value="TONB_DEPENDENT_REC_3"/>
    <property type="match status" value="1"/>
</dbReference>
<evidence type="ECO:0000256" key="2">
    <source>
        <dbReference type="ARBA" id="ARBA00022448"/>
    </source>
</evidence>
<evidence type="ECO:0000256" key="11">
    <source>
        <dbReference type="RuleBase" id="RU003357"/>
    </source>
</evidence>
<keyword evidence="5 12" id="KW-0732">Signal</keyword>
<dbReference type="GO" id="GO:0009279">
    <property type="term" value="C:cell outer membrane"/>
    <property type="evidence" value="ECO:0007669"/>
    <property type="project" value="UniProtKB-SubCell"/>
</dbReference>
<dbReference type="InterPro" id="IPR012910">
    <property type="entry name" value="Plug_dom"/>
</dbReference>
<evidence type="ECO:0000256" key="1">
    <source>
        <dbReference type="ARBA" id="ARBA00004571"/>
    </source>
</evidence>
<evidence type="ECO:0000259" key="14">
    <source>
        <dbReference type="Pfam" id="PF07715"/>
    </source>
</evidence>
<dbReference type="PANTHER" id="PTHR30069">
    <property type="entry name" value="TONB-DEPENDENT OUTER MEMBRANE RECEPTOR"/>
    <property type="match status" value="1"/>
</dbReference>
<evidence type="ECO:0000256" key="10">
    <source>
        <dbReference type="PROSITE-ProRule" id="PRU01360"/>
    </source>
</evidence>
<dbReference type="InterPro" id="IPR037066">
    <property type="entry name" value="Plug_dom_sf"/>
</dbReference>
<dbReference type="Pfam" id="PF13715">
    <property type="entry name" value="CarbopepD_reg_2"/>
    <property type="match status" value="1"/>
</dbReference>
<keyword evidence="3 10" id="KW-1134">Transmembrane beta strand</keyword>
<dbReference type="Gene3D" id="2.170.130.10">
    <property type="entry name" value="TonB-dependent receptor, plug domain"/>
    <property type="match status" value="1"/>
</dbReference>
<name>A0A7X8XUU0_9BACT</name>
<protein>
    <submittedName>
        <fullName evidence="15">TonB-dependent receptor</fullName>
    </submittedName>
</protein>
<proteinExistence type="inferred from homology"/>
<dbReference type="InterPro" id="IPR008969">
    <property type="entry name" value="CarboxyPept-like_regulatory"/>
</dbReference>
<dbReference type="RefSeq" id="WP_168881315.1">
    <property type="nucleotide sequence ID" value="NZ_JABAIL010000002.1"/>
</dbReference>
<keyword evidence="8 15" id="KW-0675">Receptor</keyword>
<dbReference type="GO" id="GO:0015344">
    <property type="term" value="F:siderophore uptake transmembrane transporter activity"/>
    <property type="evidence" value="ECO:0007669"/>
    <property type="project" value="TreeGrafter"/>
</dbReference>
<evidence type="ECO:0000256" key="3">
    <source>
        <dbReference type="ARBA" id="ARBA00022452"/>
    </source>
</evidence>
<comment type="similarity">
    <text evidence="10 11">Belongs to the TonB-dependent receptor family.</text>
</comment>
<comment type="caution">
    <text evidence="15">The sequence shown here is derived from an EMBL/GenBank/DDBJ whole genome shotgun (WGS) entry which is preliminary data.</text>
</comment>
<evidence type="ECO:0000256" key="12">
    <source>
        <dbReference type="SAM" id="SignalP"/>
    </source>
</evidence>
<dbReference type="EMBL" id="JABAIL010000002">
    <property type="protein sequence ID" value="NLR90589.1"/>
    <property type="molecule type" value="Genomic_DNA"/>
</dbReference>
<evidence type="ECO:0000256" key="7">
    <source>
        <dbReference type="ARBA" id="ARBA00023136"/>
    </source>
</evidence>
<dbReference type="InterPro" id="IPR000531">
    <property type="entry name" value="Beta-barrel_TonB"/>
</dbReference>
<dbReference type="GO" id="GO:0044718">
    <property type="term" value="P:siderophore transmembrane transport"/>
    <property type="evidence" value="ECO:0007669"/>
    <property type="project" value="TreeGrafter"/>
</dbReference>
<dbReference type="Gene3D" id="2.60.40.1120">
    <property type="entry name" value="Carboxypeptidase-like, regulatory domain"/>
    <property type="match status" value="1"/>
</dbReference>
<evidence type="ECO:0000256" key="8">
    <source>
        <dbReference type="ARBA" id="ARBA00023170"/>
    </source>
</evidence>
<keyword evidence="16" id="KW-1185">Reference proteome</keyword>
<dbReference type="AlphaFoldDB" id="A0A7X8XUU0"/>
<feature type="chain" id="PRO_5030829833" evidence="12">
    <location>
        <begin position="22"/>
        <end position="796"/>
    </location>
</feature>
<evidence type="ECO:0000256" key="9">
    <source>
        <dbReference type="ARBA" id="ARBA00023237"/>
    </source>
</evidence>
<dbReference type="Proteomes" id="UP000585050">
    <property type="component" value="Unassembled WGS sequence"/>
</dbReference>
<dbReference type="SUPFAM" id="SSF56935">
    <property type="entry name" value="Porins"/>
    <property type="match status" value="1"/>
</dbReference>
<keyword evidence="6 11" id="KW-0798">TonB box</keyword>
<dbReference type="Pfam" id="PF07715">
    <property type="entry name" value="Plug"/>
    <property type="match status" value="1"/>
</dbReference>
<reference evidence="15 16" key="1">
    <citation type="submission" date="2020-04" db="EMBL/GenBank/DDBJ databases">
        <title>Flammeovirga sp. SR4, a novel species isolated from seawater.</title>
        <authorList>
            <person name="Wang X."/>
        </authorList>
    </citation>
    <scope>NUCLEOTIDE SEQUENCE [LARGE SCALE GENOMIC DNA]</scope>
    <source>
        <strain evidence="15 16">SR4</strain>
    </source>
</reference>
<feature type="signal peptide" evidence="12">
    <location>
        <begin position="1"/>
        <end position="21"/>
    </location>
</feature>
<feature type="domain" description="TonB-dependent receptor-like beta-barrel" evidence="13">
    <location>
        <begin position="257"/>
        <end position="769"/>
    </location>
</feature>
<evidence type="ECO:0000313" key="15">
    <source>
        <dbReference type="EMBL" id="NLR90589.1"/>
    </source>
</evidence>
<evidence type="ECO:0000256" key="6">
    <source>
        <dbReference type="ARBA" id="ARBA00023077"/>
    </source>
</evidence>
<feature type="domain" description="TonB-dependent receptor plug" evidence="14">
    <location>
        <begin position="127"/>
        <end position="226"/>
    </location>
</feature>
<organism evidence="15 16">
    <name type="scientific">Flammeovirga agarivorans</name>
    <dbReference type="NCBI Taxonomy" id="2726742"/>
    <lineage>
        <taxon>Bacteria</taxon>
        <taxon>Pseudomonadati</taxon>
        <taxon>Bacteroidota</taxon>
        <taxon>Cytophagia</taxon>
        <taxon>Cytophagales</taxon>
        <taxon>Flammeovirgaceae</taxon>
        <taxon>Flammeovirga</taxon>
    </lineage>
</organism>
<dbReference type="InterPro" id="IPR036942">
    <property type="entry name" value="Beta-barrel_TonB_sf"/>
</dbReference>
<sequence>MTRILLLNLFFISFGTFSVFGQTNTEPLRGIVLDSKTNEGIPFCTIVIEGTNKGVHSNENGEFGYSKIKKGKYKLQIVRTGYINKTVEADWSNQNNITVYLEENEIKLDEVLITGQSESTEMETQGFSSKSIKTEKIEIQSIELSTLLDQTSGINVRQEGGLGSRTRYSINGLSGNAVRFFIDGVPMEYYGQSYSINSLPVNLIEELEVYKGVVPVNLGSDALGGAINIKTKSAKKSSLNFSYSAGSFNTHQVALNGGYRNQKNGLTFRGSLFYNYSDNNYEVWGDDVYVVDPNTGRVDRSVKAKRFNDAYEAYGTKVDFGFTDVKWADQLLISMVYSDMYKEVQHGATMNVPYGERFYTQGNVVPSINYQKKDLFVDGLDVSLFSSYAMNTRTLVDTTTNKYNWYGEVWAQNPGGGEAGNPTHSTTDEGTLINRFNTSYSFNDNNIINFNAVITDYKRTAFNREAPIGQDTRNNYSKMNKNILGLSYSNTAIDGRLRTNIFGKYYGYNVNVLDHEYRDGEYYPIYNSTSDVNYGYGIATSYDLFNKLTLQFSAEQAVRLPEPDELFGNYAANVNAAINLKPEISKNLNFGIRYGELNFNEHSLTFSTTFFFRDVENMIQQSTQVVSGVEVYVNENFGEILSKGLDFQIDYDYNRKFEAIFSGSYNDTRYMSEYDIYGRKNMYYGSRLKNAPFLQFNSSFKYHLNDIIKNKGDLSVYWNIRYIHEYYRHWENIGSDNKDMIPTQFVNDLGASYRFPKNKLAISLDVKNLFNEQVFDNFAIQQPGRGVYFKINYSIL</sequence>
<dbReference type="Gene3D" id="2.40.170.20">
    <property type="entry name" value="TonB-dependent receptor, beta-barrel domain"/>
    <property type="match status" value="1"/>
</dbReference>
<dbReference type="Pfam" id="PF00593">
    <property type="entry name" value="TonB_dep_Rec_b-barrel"/>
    <property type="match status" value="1"/>
</dbReference>
<evidence type="ECO:0000256" key="4">
    <source>
        <dbReference type="ARBA" id="ARBA00022692"/>
    </source>
</evidence>
<dbReference type="PANTHER" id="PTHR30069:SF29">
    <property type="entry name" value="HEMOGLOBIN AND HEMOGLOBIN-HAPTOGLOBIN-BINDING PROTEIN 1-RELATED"/>
    <property type="match status" value="1"/>
</dbReference>
<gene>
    <name evidence="15" type="ORF">HGP29_05195</name>
</gene>
<dbReference type="SUPFAM" id="SSF49464">
    <property type="entry name" value="Carboxypeptidase regulatory domain-like"/>
    <property type="match status" value="1"/>
</dbReference>
<keyword evidence="7 10" id="KW-0472">Membrane</keyword>
<evidence type="ECO:0000313" key="16">
    <source>
        <dbReference type="Proteomes" id="UP000585050"/>
    </source>
</evidence>
<keyword evidence="4 10" id="KW-0812">Transmembrane</keyword>
<accession>A0A7X8XUU0</accession>
<evidence type="ECO:0000259" key="13">
    <source>
        <dbReference type="Pfam" id="PF00593"/>
    </source>
</evidence>